<sequence>MTSFIQNAEIIRLQAENSRLLAEREPLVRQASENAAAADRYKAISINLLIVLRETAAALADSTAEVSRLRAGATPEMRLAADKARSAHLCDVDANDQIGALNAALDAALEVRLNP</sequence>
<organism evidence="1 2">
    <name type="scientific">Methylobacterium ajmalii</name>
    <dbReference type="NCBI Taxonomy" id="2738439"/>
    <lineage>
        <taxon>Bacteria</taxon>
        <taxon>Pseudomonadati</taxon>
        <taxon>Pseudomonadota</taxon>
        <taxon>Alphaproteobacteria</taxon>
        <taxon>Hyphomicrobiales</taxon>
        <taxon>Methylobacteriaceae</taxon>
        <taxon>Methylobacterium</taxon>
    </lineage>
</organism>
<gene>
    <name evidence="1" type="ORF">PUR29_34995</name>
</gene>
<evidence type="ECO:0000313" key="1">
    <source>
        <dbReference type="EMBL" id="MEN3238651.1"/>
    </source>
</evidence>
<proteinExistence type="predicted"/>
<comment type="caution">
    <text evidence="1">The sequence shown here is derived from an EMBL/GenBank/DDBJ whole genome shotgun (WGS) entry which is preliminary data.</text>
</comment>
<dbReference type="RefSeq" id="WP_346013777.1">
    <property type="nucleotide sequence ID" value="NZ_JAQYXP010000006.1"/>
</dbReference>
<evidence type="ECO:0000313" key="2">
    <source>
        <dbReference type="Proteomes" id="UP001407347"/>
    </source>
</evidence>
<accession>A0ABV0A4H1</accession>
<dbReference type="EMBL" id="JAQYXP010000006">
    <property type="protein sequence ID" value="MEN3238651.1"/>
    <property type="molecule type" value="Genomic_DNA"/>
</dbReference>
<keyword evidence="2" id="KW-1185">Reference proteome</keyword>
<name>A0ABV0A4H1_9HYPH</name>
<protein>
    <submittedName>
        <fullName evidence="1">Uncharacterized protein</fullName>
    </submittedName>
</protein>
<reference evidence="1 2" key="1">
    <citation type="journal article" date="2023" name="PLoS ONE">
        <title>Complete genome assembly of Hawai'i environmental nontuberculous mycobacteria reveals unexpected co-isolation with methylobacteria.</title>
        <authorList>
            <person name="Hendrix J."/>
            <person name="Epperson L.E."/>
            <person name="Tong E.I."/>
            <person name="Chan Y.L."/>
            <person name="Hasan N.A."/>
            <person name="Dawrs S.N."/>
            <person name="Norton G.J."/>
            <person name="Virdi R."/>
            <person name="Crooks J.L."/>
            <person name="Chan E.D."/>
            <person name="Honda J.R."/>
            <person name="Strong M."/>
        </authorList>
    </citation>
    <scope>NUCLEOTIDE SEQUENCE [LARGE SCALE GENOMIC DNA]</scope>
    <source>
        <strain evidence="1 2">NJH_HI04-1</strain>
    </source>
</reference>
<dbReference type="Proteomes" id="UP001407347">
    <property type="component" value="Unassembled WGS sequence"/>
</dbReference>